<evidence type="ECO:0000313" key="2">
    <source>
        <dbReference type="EMBL" id="MFD1990209.1"/>
    </source>
</evidence>
<proteinExistence type="predicted"/>
<accession>A0ABW4UY93</accession>
<feature type="domain" description="DUF4357" evidence="1">
    <location>
        <begin position="235"/>
        <end position="290"/>
    </location>
</feature>
<dbReference type="EMBL" id="JBHUGF010000010">
    <property type="protein sequence ID" value="MFD1990209.1"/>
    <property type="molecule type" value="Genomic_DNA"/>
</dbReference>
<gene>
    <name evidence="2" type="ORF">ACFSGI_09585</name>
</gene>
<dbReference type="Pfam" id="PF14267">
    <property type="entry name" value="DUF4357"/>
    <property type="match status" value="1"/>
</dbReference>
<reference evidence="3" key="1">
    <citation type="journal article" date="2019" name="Int. J. Syst. Evol. Microbiol.">
        <title>The Global Catalogue of Microorganisms (GCM) 10K type strain sequencing project: providing services to taxonomists for standard genome sequencing and annotation.</title>
        <authorList>
            <consortium name="The Broad Institute Genomics Platform"/>
            <consortium name="The Broad Institute Genome Sequencing Center for Infectious Disease"/>
            <person name="Wu L."/>
            <person name="Ma J."/>
        </authorList>
    </citation>
    <scope>NUCLEOTIDE SEQUENCE [LARGE SCALE GENOMIC DNA]</scope>
    <source>
        <strain evidence="3">CGMCC 1.15067</strain>
    </source>
</reference>
<evidence type="ECO:0000259" key="1">
    <source>
        <dbReference type="Pfam" id="PF14267"/>
    </source>
</evidence>
<organism evidence="2 3">
    <name type="scientific">Paenibacillus nicotianae</name>
    <dbReference type="NCBI Taxonomy" id="1526551"/>
    <lineage>
        <taxon>Bacteria</taxon>
        <taxon>Bacillati</taxon>
        <taxon>Bacillota</taxon>
        <taxon>Bacilli</taxon>
        <taxon>Bacillales</taxon>
        <taxon>Paenibacillaceae</taxon>
        <taxon>Paenibacillus</taxon>
    </lineage>
</organism>
<dbReference type="InterPro" id="IPR025579">
    <property type="entry name" value="DUF4357"/>
</dbReference>
<comment type="caution">
    <text evidence="2">The sequence shown here is derived from an EMBL/GenBank/DDBJ whole genome shotgun (WGS) entry which is preliminary data.</text>
</comment>
<name>A0ABW4UY93_9BACL</name>
<sequence>MRGRTIKLYTMSEQYKNLQIAELGNWTGKVYIGERKHVQLLKKFEELSAPGIYFLMSDIEESYLKRMYIGEADEVNQRLQDHFKSKDWWSTFAIFISKDNNLTKAHVRYLEKELYIIAKNNTTTVKVDNTNIPTGSKMPQSDREDMDEFSENITFVLKNLRIMDFTKTSSEDINNLEQSNLNQLSISDSPIFKINIAKKQAKLQIVHGVYKLLKGSYIRKEHNRGFVAHNYSKLRKQLEDENYFSVSEDSDFYILLKDIDFKSPSAAGAIVRNSSTNGRKDWKLDNGTSLDDYENNLL</sequence>
<protein>
    <submittedName>
        <fullName evidence="2">GIY-YIG nuclease family protein</fullName>
    </submittedName>
</protein>
<dbReference type="Proteomes" id="UP001597403">
    <property type="component" value="Unassembled WGS sequence"/>
</dbReference>
<evidence type="ECO:0000313" key="3">
    <source>
        <dbReference type="Proteomes" id="UP001597403"/>
    </source>
</evidence>
<keyword evidence="3" id="KW-1185">Reference proteome</keyword>
<dbReference type="CDD" id="cd10447">
    <property type="entry name" value="GIY-YIG_unchar_2"/>
    <property type="match status" value="1"/>
</dbReference>
<dbReference type="RefSeq" id="WP_204823906.1">
    <property type="nucleotide sequence ID" value="NZ_JBHUGF010000010.1"/>
</dbReference>